<dbReference type="InterPro" id="IPR012796">
    <property type="entry name" value="Lysidine-tRNA-synth_C"/>
</dbReference>
<reference evidence="12 14" key="2">
    <citation type="submission" date="2017-03" db="EMBL/GenBank/DDBJ databases">
        <title>Complete sequence of Clostridium formicaceticum DSM 92.</title>
        <authorList>
            <person name="Poehlein A."/>
            <person name="Karl M."/>
            <person name="Bengelsdorf F.R."/>
            <person name="Duerre P."/>
            <person name="Daniel R."/>
        </authorList>
    </citation>
    <scope>NUCLEOTIDE SEQUENCE [LARGE SCALE GENOMIC DNA]</scope>
    <source>
        <strain evidence="12 14">DSM 92</strain>
    </source>
</reference>
<feature type="coiled-coil region" evidence="9">
    <location>
        <begin position="215"/>
        <end position="242"/>
    </location>
</feature>
<evidence type="ECO:0000256" key="7">
    <source>
        <dbReference type="ARBA" id="ARBA00048539"/>
    </source>
</evidence>
<comment type="similarity">
    <text evidence="8">Belongs to the tRNA(Ile)-lysidine synthase family.</text>
</comment>
<comment type="subcellular location">
    <subcellularLocation>
        <location evidence="1 8">Cytoplasm</location>
    </subcellularLocation>
</comment>
<dbReference type="SUPFAM" id="SSF56037">
    <property type="entry name" value="PheT/TilS domain"/>
    <property type="match status" value="1"/>
</dbReference>
<feature type="domain" description="Lysidine-tRNA(Ile) synthetase C-terminal" evidence="10">
    <location>
        <begin position="384"/>
        <end position="456"/>
    </location>
</feature>
<keyword evidence="13" id="KW-1185">Reference proteome</keyword>
<evidence type="ECO:0000256" key="6">
    <source>
        <dbReference type="ARBA" id="ARBA00022840"/>
    </source>
</evidence>
<dbReference type="KEGG" id="cfm:BJL90_04135"/>
<dbReference type="SUPFAM" id="SSF82829">
    <property type="entry name" value="MesJ substrate recognition domain-like"/>
    <property type="match status" value="1"/>
</dbReference>
<dbReference type="SUPFAM" id="SSF52402">
    <property type="entry name" value="Adenine nucleotide alpha hydrolases-like"/>
    <property type="match status" value="1"/>
</dbReference>
<comment type="function">
    <text evidence="8">Ligates lysine onto the cytidine present at position 34 of the AUA codon-specific tRNA(Ile) that contains the anticodon CAU, in an ATP-dependent manner. Cytidine is converted to lysidine, thus changing the amino acid specificity of the tRNA from methionine to isoleucine.</text>
</comment>
<dbReference type="Proteomes" id="UP000192478">
    <property type="component" value="Chromosome"/>
</dbReference>
<dbReference type="EMBL" id="CP020559">
    <property type="protein sequence ID" value="ARE89587.1"/>
    <property type="molecule type" value="Genomic_DNA"/>
</dbReference>
<dbReference type="EMBL" id="CP017603">
    <property type="protein sequence ID" value="AOY75161.1"/>
    <property type="molecule type" value="Genomic_DNA"/>
</dbReference>
<sequence length="465" mass="53871">MLDKVKKTIKKHNLMDIGDKVIVAVSGGPDSIALLHILHSLREEFKLQLYAAHLNHNFRGIEAQMDAQYVAKFCEELKILSFIKSMDVPKYAKEQGVSAEEAGRILRYEFFGEVVERVGATKIAVAHNQNDQAETVLMRLLRGTGIQGLTAIHHERGKIIRPLLDVNRKEIEEYCAQYNLSPRIDETNLEPIYHRNKIRLELIPYIQEHYNPSIIESLAKTAEILKKDNEFMEEVARDAYNQVKLEKAQGCLALSIEGINKIHPALQSRIFRLATEELVGKKEGLEYKHIQGIIELLQKNETGKKILLAMGIVVKTSYNKIIFTIKDEEEEANFYYELRENGHLSIDEIKGEIFTKVVMREDMKGISRDKYVKCFDYDKVKEGLNVRNRREGDRFWPLGLVGSKKLKDFYIDYKIERDKRNEIPLVCDGNEIMWVVGYRISEKYKVTEETSRILTVEYKKMLKES</sequence>
<dbReference type="Pfam" id="PF11734">
    <property type="entry name" value="TilS_C"/>
    <property type="match status" value="1"/>
</dbReference>
<evidence type="ECO:0000256" key="2">
    <source>
        <dbReference type="ARBA" id="ARBA00022490"/>
    </source>
</evidence>
<evidence type="ECO:0000313" key="13">
    <source>
        <dbReference type="Proteomes" id="UP000177894"/>
    </source>
</evidence>
<evidence type="ECO:0000313" key="11">
    <source>
        <dbReference type="EMBL" id="AOY75161.1"/>
    </source>
</evidence>
<dbReference type="InterPro" id="IPR011063">
    <property type="entry name" value="TilS/TtcA_N"/>
</dbReference>
<dbReference type="Proteomes" id="UP000177894">
    <property type="component" value="Chromosome"/>
</dbReference>
<keyword evidence="5 8" id="KW-0547">Nucleotide-binding</keyword>
<dbReference type="Gene3D" id="3.50.40.10">
    <property type="entry name" value="Phenylalanyl-trna Synthetase, Chain B, domain 3"/>
    <property type="match status" value="1"/>
</dbReference>
<dbReference type="PANTHER" id="PTHR43033:SF1">
    <property type="entry name" value="TRNA(ILE)-LYSIDINE SYNTHASE-RELATED"/>
    <property type="match status" value="1"/>
</dbReference>
<keyword evidence="6 8" id="KW-0067">ATP-binding</keyword>
<keyword evidence="3 8" id="KW-0436">Ligase</keyword>
<feature type="binding site" evidence="8">
    <location>
        <begin position="26"/>
        <end position="31"/>
    </location>
    <ligand>
        <name>ATP</name>
        <dbReference type="ChEBI" id="CHEBI:30616"/>
    </ligand>
</feature>
<dbReference type="Gene3D" id="3.40.50.620">
    <property type="entry name" value="HUPs"/>
    <property type="match status" value="1"/>
</dbReference>
<dbReference type="NCBIfam" id="TIGR02433">
    <property type="entry name" value="lysidine_TilS_C"/>
    <property type="match status" value="1"/>
</dbReference>
<dbReference type="InterPro" id="IPR012795">
    <property type="entry name" value="tRNA_Ile_lys_synt_N"/>
</dbReference>
<dbReference type="InterPro" id="IPR020825">
    <property type="entry name" value="Phe-tRNA_synthase-like_B3/B4"/>
</dbReference>
<protein>
    <recommendedName>
        <fullName evidence="8">tRNA(Ile)-lysidine synthase</fullName>
        <ecNumber evidence="8">6.3.4.19</ecNumber>
    </recommendedName>
    <alternativeName>
        <fullName evidence="8">tRNA(Ile)-2-lysyl-cytidine synthase</fullName>
    </alternativeName>
    <alternativeName>
        <fullName evidence="8">tRNA(Ile)-lysidine synthetase</fullName>
    </alternativeName>
</protein>
<evidence type="ECO:0000259" key="10">
    <source>
        <dbReference type="SMART" id="SM00977"/>
    </source>
</evidence>
<evidence type="ECO:0000256" key="3">
    <source>
        <dbReference type="ARBA" id="ARBA00022598"/>
    </source>
</evidence>
<evidence type="ECO:0000256" key="8">
    <source>
        <dbReference type="HAMAP-Rule" id="MF_01161"/>
    </source>
</evidence>
<dbReference type="GO" id="GO:0006400">
    <property type="term" value="P:tRNA modification"/>
    <property type="evidence" value="ECO:0007669"/>
    <property type="project" value="UniProtKB-UniRule"/>
</dbReference>
<dbReference type="NCBIfam" id="TIGR02432">
    <property type="entry name" value="lysidine_TilS_N"/>
    <property type="match status" value="1"/>
</dbReference>
<organism evidence="12 14">
    <name type="scientific">Clostridium formicaceticum</name>
    <dbReference type="NCBI Taxonomy" id="1497"/>
    <lineage>
        <taxon>Bacteria</taxon>
        <taxon>Bacillati</taxon>
        <taxon>Bacillota</taxon>
        <taxon>Clostridia</taxon>
        <taxon>Eubacteriales</taxon>
        <taxon>Clostridiaceae</taxon>
        <taxon>Clostridium</taxon>
    </lineage>
</organism>
<dbReference type="PANTHER" id="PTHR43033">
    <property type="entry name" value="TRNA(ILE)-LYSIDINE SYNTHASE-RELATED"/>
    <property type="match status" value="1"/>
</dbReference>
<dbReference type="RefSeq" id="WP_070964445.1">
    <property type="nucleotide sequence ID" value="NZ_CP017603.1"/>
</dbReference>
<evidence type="ECO:0000313" key="14">
    <source>
        <dbReference type="Proteomes" id="UP000192478"/>
    </source>
</evidence>
<dbReference type="AlphaFoldDB" id="A0AAC9RQH8"/>
<evidence type="ECO:0000256" key="1">
    <source>
        <dbReference type="ARBA" id="ARBA00004496"/>
    </source>
</evidence>
<dbReference type="GO" id="GO:0005524">
    <property type="term" value="F:ATP binding"/>
    <property type="evidence" value="ECO:0007669"/>
    <property type="project" value="UniProtKB-UniRule"/>
</dbReference>
<dbReference type="SMART" id="SM00977">
    <property type="entry name" value="TilS_C"/>
    <property type="match status" value="1"/>
</dbReference>
<comment type="catalytic activity">
    <reaction evidence="7 8">
        <text>cytidine(34) in tRNA(Ile2) + L-lysine + ATP = lysidine(34) in tRNA(Ile2) + AMP + diphosphate + H(+)</text>
        <dbReference type="Rhea" id="RHEA:43744"/>
        <dbReference type="Rhea" id="RHEA-COMP:10625"/>
        <dbReference type="Rhea" id="RHEA-COMP:10670"/>
        <dbReference type="ChEBI" id="CHEBI:15378"/>
        <dbReference type="ChEBI" id="CHEBI:30616"/>
        <dbReference type="ChEBI" id="CHEBI:32551"/>
        <dbReference type="ChEBI" id="CHEBI:33019"/>
        <dbReference type="ChEBI" id="CHEBI:82748"/>
        <dbReference type="ChEBI" id="CHEBI:83665"/>
        <dbReference type="ChEBI" id="CHEBI:456215"/>
        <dbReference type="EC" id="6.3.4.19"/>
    </reaction>
</comment>
<evidence type="ECO:0000256" key="5">
    <source>
        <dbReference type="ARBA" id="ARBA00022741"/>
    </source>
</evidence>
<keyword evidence="2 8" id="KW-0963">Cytoplasm</keyword>
<name>A0AAC9RQH8_9CLOT</name>
<comment type="domain">
    <text evidence="8">The N-terminal region contains the highly conserved SGGXDS motif, predicted to be a P-loop motif involved in ATP binding.</text>
</comment>
<dbReference type="Pfam" id="PF01171">
    <property type="entry name" value="ATP_bind_3"/>
    <property type="match status" value="1"/>
</dbReference>
<proteinExistence type="inferred from homology"/>
<keyword evidence="4 8" id="KW-0819">tRNA processing</keyword>
<dbReference type="GO" id="GO:0032267">
    <property type="term" value="F:tRNA(Ile)-lysidine synthase activity"/>
    <property type="evidence" value="ECO:0007669"/>
    <property type="project" value="UniProtKB-EC"/>
</dbReference>
<evidence type="ECO:0000256" key="9">
    <source>
        <dbReference type="SAM" id="Coils"/>
    </source>
</evidence>
<dbReference type="Gene3D" id="1.20.59.20">
    <property type="match status" value="1"/>
</dbReference>
<reference evidence="11 13" key="1">
    <citation type="submission" date="2016-10" db="EMBL/GenBank/DDBJ databases">
        <title>Complete Genome Sequence of Acetogen Clostridium formicoaceticum ATCC 27076.</title>
        <authorList>
            <person name="Bao T."/>
            <person name="Cheng C."/>
            <person name="Zhao J."/>
            <person name="Yang S.-T."/>
            <person name="Wang J."/>
            <person name="Wang M."/>
        </authorList>
    </citation>
    <scope>NUCLEOTIDE SEQUENCE [LARGE SCALE GENOMIC DNA]</scope>
    <source>
        <strain evidence="11 13">ATCC 27076</strain>
    </source>
</reference>
<gene>
    <name evidence="8 12" type="primary">tilS</name>
    <name evidence="11" type="ORF">BJL90_04135</name>
    <name evidence="12" type="ORF">CLFO_40680</name>
</gene>
<dbReference type="InterPro" id="IPR014729">
    <property type="entry name" value="Rossmann-like_a/b/a_fold"/>
</dbReference>
<dbReference type="GO" id="GO:0005737">
    <property type="term" value="C:cytoplasm"/>
    <property type="evidence" value="ECO:0007669"/>
    <property type="project" value="UniProtKB-SubCell"/>
</dbReference>
<evidence type="ECO:0000313" key="12">
    <source>
        <dbReference type="EMBL" id="ARE89587.1"/>
    </source>
</evidence>
<dbReference type="CDD" id="cd01992">
    <property type="entry name" value="TilS_N"/>
    <property type="match status" value="1"/>
</dbReference>
<keyword evidence="9" id="KW-0175">Coiled coil</keyword>
<accession>A0AAC9RQH8</accession>
<dbReference type="EC" id="6.3.4.19" evidence="8"/>
<dbReference type="InterPro" id="IPR012094">
    <property type="entry name" value="tRNA_Ile_lys_synt"/>
</dbReference>
<evidence type="ECO:0000256" key="4">
    <source>
        <dbReference type="ARBA" id="ARBA00022694"/>
    </source>
</evidence>
<dbReference type="HAMAP" id="MF_01161">
    <property type="entry name" value="tRNA_Ile_lys_synt"/>
    <property type="match status" value="1"/>
</dbReference>